<evidence type="ECO:0000313" key="8">
    <source>
        <dbReference type="Proteomes" id="UP000631300"/>
    </source>
</evidence>
<dbReference type="PRINTS" id="PR00885">
    <property type="entry name" value="BCTERIALGSPH"/>
</dbReference>
<dbReference type="NCBIfam" id="TIGR02532">
    <property type="entry name" value="IV_pilin_GFxxxE"/>
    <property type="match status" value="1"/>
</dbReference>
<dbReference type="AlphaFoldDB" id="A0A918N096"/>
<dbReference type="Pfam" id="PF07963">
    <property type="entry name" value="N_methyl"/>
    <property type="match status" value="1"/>
</dbReference>
<dbReference type="Proteomes" id="UP000631300">
    <property type="component" value="Unassembled WGS sequence"/>
</dbReference>
<keyword evidence="3 6" id="KW-0812">Transmembrane</keyword>
<reference evidence="7" key="1">
    <citation type="journal article" date="2014" name="Int. J. Syst. Evol. Microbiol.">
        <title>Complete genome sequence of Corynebacterium casei LMG S-19264T (=DSM 44701T), isolated from a smear-ripened cheese.</title>
        <authorList>
            <consortium name="US DOE Joint Genome Institute (JGI-PGF)"/>
            <person name="Walter F."/>
            <person name="Albersmeier A."/>
            <person name="Kalinowski J."/>
            <person name="Ruckert C."/>
        </authorList>
    </citation>
    <scope>NUCLEOTIDE SEQUENCE</scope>
    <source>
        <strain evidence="7">KCTC 22164</strain>
    </source>
</reference>
<dbReference type="EMBL" id="BMXP01000008">
    <property type="protein sequence ID" value="GGW92489.1"/>
    <property type="molecule type" value="Genomic_DNA"/>
</dbReference>
<organism evidence="7 8">
    <name type="scientific">Alteromonas halophila</name>
    <dbReference type="NCBI Taxonomy" id="516698"/>
    <lineage>
        <taxon>Bacteria</taxon>
        <taxon>Pseudomonadati</taxon>
        <taxon>Pseudomonadota</taxon>
        <taxon>Gammaproteobacteria</taxon>
        <taxon>Alteromonadales</taxon>
        <taxon>Alteromonadaceae</taxon>
        <taxon>Alteromonas/Salinimonas group</taxon>
        <taxon>Alteromonas</taxon>
    </lineage>
</organism>
<dbReference type="InterPro" id="IPR012902">
    <property type="entry name" value="N_methyl_site"/>
</dbReference>
<dbReference type="GO" id="GO:0015628">
    <property type="term" value="P:protein secretion by the type II secretion system"/>
    <property type="evidence" value="ECO:0007669"/>
    <property type="project" value="InterPro"/>
</dbReference>
<dbReference type="SUPFAM" id="SSF54523">
    <property type="entry name" value="Pili subunits"/>
    <property type="match status" value="1"/>
</dbReference>
<dbReference type="InterPro" id="IPR002416">
    <property type="entry name" value="T2SS_protein-GspH"/>
</dbReference>
<keyword evidence="4 6" id="KW-1133">Transmembrane helix</keyword>
<evidence type="ECO:0000313" key="7">
    <source>
        <dbReference type="EMBL" id="GGW92489.1"/>
    </source>
</evidence>
<evidence type="ECO:0008006" key="9">
    <source>
        <dbReference type="Google" id="ProtNLM"/>
    </source>
</evidence>
<name>A0A918N096_9ALTE</name>
<dbReference type="InterPro" id="IPR045584">
    <property type="entry name" value="Pilin-like"/>
</dbReference>
<evidence type="ECO:0000256" key="2">
    <source>
        <dbReference type="ARBA" id="ARBA00022481"/>
    </source>
</evidence>
<keyword evidence="5 6" id="KW-0472">Membrane</keyword>
<protein>
    <recommendedName>
        <fullName evidence="9">Prepilin-type N-terminal cleavage/methylation domain-containing protein</fullName>
    </recommendedName>
</protein>
<evidence type="ECO:0000256" key="3">
    <source>
        <dbReference type="ARBA" id="ARBA00022692"/>
    </source>
</evidence>
<evidence type="ECO:0000256" key="4">
    <source>
        <dbReference type="ARBA" id="ARBA00022989"/>
    </source>
</evidence>
<dbReference type="GO" id="GO:0016020">
    <property type="term" value="C:membrane"/>
    <property type="evidence" value="ECO:0007669"/>
    <property type="project" value="UniProtKB-SubCell"/>
</dbReference>
<gene>
    <name evidence="7" type="ORF">GCM10007391_28590</name>
</gene>
<dbReference type="RefSeq" id="WP_189407609.1">
    <property type="nucleotide sequence ID" value="NZ_BMXP01000008.1"/>
</dbReference>
<accession>A0A918N096</accession>
<keyword evidence="2" id="KW-0488">Methylation</keyword>
<dbReference type="GO" id="GO:0015627">
    <property type="term" value="C:type II protein secretion system complex"/>
    <property type="evidence" value="ECO:0007669"/>
    <property type="project" value="InterPro"/>
</dbReference>
<reference evidence="7" key="2">
    <citation type="submission" date="2020-09" db="EMBL/GenBank/DDBJ databases">
        <authorList>
            <person name="Sun Q."/>
            <person name="Kim S."/>
        </authorList>
    </citation>
    <scope>NUCLEOTIDE SEQUENCE</scope>
    <source>
        <strain evidence="7">KCTC 22164</strain>
    </source>
</reference>
<keyword evidence="8" id="KW-1185">Reference proteome</keyword>
<comment type="subcellular location">
    <subcellularLocation>
        <location evidence="1">Membrane</location>
        <topology evidence="1">Single-pass membrane protein</topology>
    </subcellularLocation>
</comment>
<dbReference type="PROSITE" id="PS00409">
    <property type="entry name" value="PROKAR_NTER_METHYL"/>
    <property type="match status" value="1"/>
</dbReference>
<sequence>MISLSKQQRGFTLIEMLVVLVITSLTASLLVSGLESTWRNFEKLGARNLKTTAAQLPKIWFTQSVESMVLRHPNTSMFSGNATDLSFSTLTPPDMPGPGVYKLHWRLRADGNRTALLYRHDTEETYTSLGYVDGSGVFEYLTSQGWQRAYSPSNGRIPEAIRIQSNNQEWVMALPIRPTDAEMPAELRAFGKYEF</sequence>
<evidence type="ECO:0000256" key="1">
    <source>
        <dbReference type="ARBA" id="ARBA00004167"/>
    </source>
</evidence>
<evidence type="ECO:0000256" key="6">
    <source>
        <dbReference type="SAM" id="Phobius"/>
    </source>
</evidence>
<comment type="caution">
    <text evidence="7">The sequence shown here is derived from an EMBL/GenBank/DDBJ whole genome shotgun (WGS) entry which is preliminary data.</text>
</comment>
<evidence type="ECO:0000256" key="5">
    <source>
        <dbReference type="ARBA" id="ARBA00023136"/>
    </source>
</evidence>
<proteinExistence type="predicted"/>
<feature type="transmembrane region" description="Helical" evidence="6">
    <location>
        <begin position="12"/>
        <end position="34"/>
    </location>
</feature>